<evidence type="ECO:0000256" key="2">
    <source>
        <dbReference type="SAM" id="SignalP"/>
    </source>
</evidence>
<dbReference type="InterPro" id="IPR027385">
    <property type="entry name" value="Beta-barrel_OMP"/>
</dbReference>
<dbReference type="Pfam" id="PF13505">
    <property type="entry name" value="OMP_b-brl"/>
    <property type="match status" value="1"/>
</dbReference>
<keyword evidence="5" id="KW-1185">Reference proteome</keyword>
<accession>A0A6N6ML72</accession>
<organism evidence="4 5">
    <name type="scientific">Pseudotamlana haliotis</name>
    <dbReference type="NCBI Taxonomy" id="2614804"/>
    <lineage>
        <taxon>Bacteria</taxon>
        <taxon>Pseudomonadati</taxon>
        <taxon>Bacteroidota</taxon>
        <taxon>Flavobacteriia</taxon>
        <taxon>Flavobacteriales</taxon>
        <taxon>Flavobacteriaceae</taxon>
        <taxon>Pseudotamlana</taxon>
    </lineage>
</organism>
<evidence type="ECO:0000313" key="5">
    <source>
        <dbReference type="Proteomes" id="UP000441333"/>
    </source>
</evidence>
<dbReference type="SUPFAM" id="SSF56925">
    <property type="entry name" value="OMPA-like"/>
    <property type="match status" value="1"/>
</dbReference>
<gene>
    <name evidence="4" type="ORF">F6U93_04540</name>
</gene>
<dbReference type="RefSeq" id="WP_150937271.1">
    <property type="nucleotide sequence ID" value="NZ_WAAT01000028.1"/>
</dbReference>
<proteinExistence type="predicted"/>
<dbReference type="Proteomes" id="UP000441333">
    <property type="component" value="Unassembled WGS sequence"/>
</dbReference>
<evidence type="ECO:0000313" key="4">
    <source>
        <dbReference type="EMBL" id="KAB1069027.1"/>
    </source>
</evidence>
<dbReference type="EMBL" id="WAAT01000028">
    <property type="protein sequence ID" value="KAB1069027.1"/>
    <property type="molecule type" value="Genomic_DNA"/>
</dbReference>
<feature type="domain" description="Outer membrane protein beta-barrel" evidence="3">
    <location>
        <begin position="6"/>
        <end position="195"/>
    </location>
</feature>
<name>A0A6N6ML72_9FLAO</name>
<keyword evidence="1 2" id="KW-0732">Signal</keyword>
<evidence type="ECO:0000256" key="1">
    <source>
        <dbReference type="ARBA" id="ARBA00022729"/>
    </source>
</evidence>
<reference evidence="4 5" key="1">
    <citation type="submission" date="2019-09" db="EMBL/GenBank/DDBJ databases">
        <authorList>
            <person name="Cao W.R."/>
        </authorList>
    </citation>
    <scope>NUCLEOTIDE SEQUENCE [LARGE SCALE GENOMIC DNA]</scope>
    <source>
        <strain evidence="4 5">B1N29</strain>
    </source>
</reference>
<protein>
    <submittedName>
        <fullName evidence="4">PorT family protein</fullName>
    </submittedName>
</protein>
<feature type="signal peptide" evidence="2">
    <location>
        <begin position="1"/>
        <end position="19"/>
    </location>
</feature>
<comment type="caution">
    <text evidence="4">The sequence shown here is derived from an EMBL/GenBank/DDBJ whole genome shotgun (WGS) entry which is preliminary data.</text>
</comment>
<sequence length="197" mass="21702">MKKTILALCLSTLMTVSYAQNKASFGLKGGVNLSNISKANLETKTGFNLSMFANIQFTELYALQPELGYSLQGGQSDGYSEADMDIHYISVAVANKFFIKDSGLHFIVAPGLDFDADDTLVGLYNDADGNDVTFVDLTFAFGLGYEFDNGLGFEARYKQGTIDVFSDAFNSFDSDLLSRETQLNSTFQIGVFYKFKF</sequence>
<evidence type="ECO:0000259" key="3">
    <source>
        <dbReference type="Pfam" id="PF13505"/>
    </source>
</evidence>
<dbReference type="InterPro" id="IPR011250">
    <property type="entry name" value="OMP/PagP_B-barrel"/>
</dbReference>
<feature type="chain" id="PRO_5026730726" evidence="2">
    <location>
        <begin position="20"/>
        <end position="197"/>
    </location>
</feature>
<dbReference type="AlphaFoldDB" id="A0A6N6ML72"/>